<feature type="binding site" evidence="5">
    <location>
        <position position="139"/>
    </location>
    <ligand>
        <name>dimethylallyl diphosphate</name>
        <dbReference type="ChEBI" id="CHEBI:57623"/>
    </ligand>
</feature>
<feature type="binding site" evidence="5">
    <location>
        <position position="243"/>
    </location>
    <ligand>
        <name>(2E)-4-hydroxy-3-methylbut-2-enyl diphosphate</name>
        <dbReference type="ChEBI" id="CHEBI:128753"/>
    </ligand>
</feature>
<evidence type="ECO:0000256" key="2">
    <source>
        <dbReference type="ARBA" id="ARBA00022723"/>
    </source>
</evidence>
<feature type="binding site" evidence="5">
    <location>
        <position position="213"/>
    </location>
    <ligand>
        <name>[4Fe-4S] cluster</name>
        <dbReference type="ChEBI" id="CHEBI:49883"/>
    </ligand>
</feature>
<dbReference type="NCBIfam" id="NF002188">
    <property type="entry name" value="PRK01045.1-2"/>
    <property type="match status" value="1"/>
</dbReference>
<comment type="cofactor">
    <cofactor evidence="5">
        <name>[4Fe-4S] cluster</name>
        <dbReference type="ChEBI" id="CHEBI:49883"/>
    </cofactor>
    <text evidence="5">Binds 1 [4Fe-4S] cluster per subunit.</text>
</comment>
<feature type="binding site" evidence="5">
    <location>
        <position position="241"/>
    </location>
    <ligand>
        <name>dimethylallyl diphosphate</name>
        <dbReference type="ChEBI" id="CHEBI:57623"/>
    </ligand>
</feature>
<dbReference type="Gene3D" id="3.40.50.11270">
    <property type="match status" value="1"/>
</dbReference>
<dbReference type="NCBIfam" id="TIGR00216">
    <property type="entry name" value="ispH_lytB"/>
    <property type="match status" value="1"/>
</dbReference>
<feature type="binding site" evidence="5">
    <location>
        <position position="111"/>
    </location>
    <ligand>
        <name>[4Fe-4S] cluster</name>
        <dbReference type="ChEBI" id="CHEBI:49883"/>
    </ligand>
</feature>
<dbReference type="GO" id="GO:0051539">
    <property type="term" value="F:4 iron, 4 sulfur cluster binding"/>
    <property type="evidence" value="ECO:0007669"/>
    <property type="project" value="UniProtKB-UniRule"/>
</dbReference>
<feature type="binding site" evidence="5">
    <location>
        <position position="139"/>
    </location>
    <ligand>
        <name>(2E)-4-hydroxy-3-methylbut-2-enyl diphosphate</name>
        <dbReference type="ChEBI" id="CHEBI:128753"/>
    </ligand>
</feature>
<keyword evidence="5" id="KW-0414">Isoprene biosynthesis</keyword>
<keyword evidence="3 5" id="KW-0408">Iron</keyword>
<keyword evidence="4 5" id="KW-0411">Iron-sulfur</keyword>
<evidence type="ECO:0000256" key="5">
    <source>
        <dbReference type="HAMAP-Rule" id="MF_00191"/>
    </source>
</evidence>
<feature type="binding site" evidence="5">
    <location>
        <position position="56"/>
    </location>
    <ligand>
        <name>(2E)-4-hydroxy-3-methylbut-2-enyl diphosphate</name>
        <dbReference type="ChEBI" id="CHEBI:128753"/>
    </ligand>
</feature>
<gene>
    <name evidence="5" type="primary">ispH</name>
    <name evidence="6" type="ORF">DU505_18390</name>
</gene>
<keyword evidence="5 6" id="KW-0560">Oxidoreductase</keyword>
<feature type="binding site" evidence="5">
    <location>
        <position position="183"/>
    </location>
    <ligand>
        <name>(2E)-4-hydroxy-3-methylbut-2-enyl diphosphate</name>
        <dbReference type="ChEBI" id="CHEBI:128753"/>
    </ligand>
</feature>
<comment type="caution">
    <text evidence="6">The sequence shown here is derived from an EMBL/GenBank/DDBJ whole genome shotgun (WGS) entry which is preliminary data.</text>
</comment>
<feature type="binding site" evidence="5">
    <location>
        <position position="285"/>
    </location>
    <ligand>
        <name>dimethylallyl diphosphate</name>
        <dbReference type="ChEBI" id="CHEBI:57623"/>
    </ligand>
</feature>
<dbReference type="Gene3D" id="3.40.1010.20">
    <property type="entry name" value="4-hydroxy-3-methylbut-2-enyl diphosphate reductase, catalytic domain"/>
    <property type="match status" value="2"/>
</dbReference>
<feature type="binding site" evidence="5">
    <location>
        <position position="241"/>
    </location>
    <ligand>
        <name>(2E)-4-hydroxy-3-methylbut-2-enyl diphosphate</name>
        <dbReference type="ChEBI" id="CHEBI:128753"/>
    </ligand>
</feature>
<comment type="similarity">
    <text evidence="5">Belongs to the IspH family.</text>
</comment>
<keyword evidence="2 5" id="KW-0479">Metal-binding</keyword>
<dbReference type="GO" id="GO:0046872">
    <property type="term" value="F:metal ion binding"/>
    <property type="evidence" value="ECO:0007669"/>
    <property type="project" value="UniProtKB-KW"/>
</dbReference>
<dbReference type="Proteomes" id="UP000252405">
    <property type="component" value="Unassembled WGS sequence"/>
</dbReference>
<dbReference type="HAMAP" id="MF_00191">
    <property type="entry name" value="IspH"/>
    <property type="match status" value="1"/>
</dbReference>
<feature type="binding site" evidence="5">
    <location>
        <position position="56"/>
    </location>
    <ligand>
        <name>dimethylallyl diphosphate</name>
        <dbReference type="ChEBI" id="CHEBI:57623"/>
    </ligand>
</feature>
<dbReference type="PANTHER" id="PTHR30426">
    <property type="entry name" value="4-HYDROXY-3-METHYLBUT-2-ENYL DIPHOSPHATE REDUCTASE"/>
    <property type="match status" value="1"/>
</dbReference>
<feature type="binding site" evidence="5">
    <location>
        <position position="241"/>
    </location>
    <ligand>
        <name>isopentenyl diphosphate</name>
        <dbReference type="ChEBI" id="CHEBI:128769"/>
    </ligand>
</feature>
<dbReference type="OrthoDB" id="9804068at2"/>
<dbReference type="CDD" id="cd13944">
    <property type="entry name" value="lytB_ispH"/>
    <property type="match status" value="1"/>
</dbReference>
<evidence type="ECO:0000256" key="1">
    <source>
        <dbReference type="ARBA" id="ARBA00022485"/>
    </source>
</evidence>
<evidence type="ECO:0000313" key="6">
    <source>
        <dbReference type="EMBL" id="RCV87023.1"/>
    </source>
</evidence>
<feature type="binding site" evidence="5">
    <location>
        <position position="139"/>
    </location>
    <ligand>
        <name>isopentenyl diphosphate</name>
        <dbReference type="ChEBI" id="CHEBI:128769"/>
    </ligand>
</feature>
<feature type="active site" description="Proton donor" evidence="5">
    <location>
        <position position="141"/>
    </location>
</feature>
<evidence type="ECO:0000256" key="4">
    <source>
        <dbReference type="ARBA" id="ARBA00023014"/>
    </source>
</evidence>
<dbReference type="UniPathway" id="UPA00059">
    <property type="reaction ID" value="UER00105"/>
</dbReference>
<evidence type="ECO:0000256" key="3">
    <source>
        <dbReference type="ARBA" id="ARBA00023004"/>
    </source>
</evidence>
<evidence type="ECO:0000313" key="7">
    <source>
        <dbReference type="Proteomes" id="UP000252405"/>
    </source>
</evidence>
<feature type="binding site" evidence="5">
    <location>
        <position position="27"/>
    </location>
    <ligand>
        <name>[4Fe-4S] cluster</name>
        <dbReference type="ChEBI" id="CHEBI:49883"/>
    </ligand>
</feature>
<comment type="catalytic activity">
    <reaction evidence="5">
        <text>isopentenyl diphosphate + 2 oxidized [2Fe-2S]-[ferredoxin] + H2O = (2E)-4-hydroxy-3-methylbut-2-enyl diphosphate + 2 reduced [2Fe-2S]-[ferredoxin] + 2 H(+)</text>
        <dbReference type="Rhea" id="RHEA:24488"/>
        <dbReference type="Rhea" id="RHEA-COMP:10000"/>
        <dbReference type="Rhea" id="RHEA-COMP:10001"/>
        <dbReference type="ChEBI" id="CHEBI:15377"/>
        <dbReference type="ChEBI" id="CHEBI:15378"/>
        <dbReference type="ChEBI" id="CHEBI:33737"/>
        <dbReference type="ChEBI" id="CHEBI:33738"/>
        <dbReference type="ChEBI" id="CHEBI:128753"/>
        <dbReference type="ChEBI" id="CHEBI:128769"/>
        <dbReference type="EC" id="1.17.7.4"/>
    </reaction>
</comment>
<dbReference type="Pfam" id="PF02401">
    <property type="entry name" value="LYTB"/>
    <property type="match status" value="1"/>
</dbReference>
<dbReference type="GO" id="GO:0016114">
    <property type="term" value="P:terpenoid biosynthetic process"/>
    <property type="evidence" value="ECO:0007669"/>
    <property type="project" value="UniProtKB-UniRule"/>
</dbReference>
<organism evidence="6 7">
    <name type="scientific">Billgrantia montanilacus</name>
    <dbReference type="NCBI Taxonomy" id="2282305"/>
    <lineage>
        <taxon>Bacteria</taxon>
        <taxon>Pseudomonadati</taxon>
        <taxon>Pseudomonadota</taxon>
        <taxon>Gammaproteobacteria</taxon>
        <taxon>Oceanospirillales</taxon>
        <taxon>Halomonadaceae</taxon>
        <taxon>Billgrantia</taxon>
    </lineage>
</organism>
<dbReference type="EMBL" id="QPII01000018">
    <property type="protein sequence ID" value="RCV87023.1"/>
    <property type="molecule type" value="Genomic_DNA"/>
</dbReference>
<proteinExistence type="inferred from homology"/>
<comment type="catalytic activity">
    <reaction evidence="5">
        <text>dimethylallyl diphosphate + 2 oxidized [2Fe-2S]-[ferredoxin] + H2O = (2E)-4-hydroxy-3-methylbut-2-enyl diphosphate + 2 reduced [2Fe-2S]-[ferredoxin] + 2 H(+)</text>
        <dbReference type="Rhea" id="RHEA:24825"/>
        <dbReference type="Rhea" id="RHEA-COMP:10000"/>
        <dbReference type="Rhea" id="RHEA-COMP:10001"/>
        <dbReference type="ChEBI" id="CHEBI:15377"/>
        <dbReference type="ChEBI" id="CHEBI:15378"/>
        <dbReference type="ChEBI" id="CHEBI:33737"/>
        <dbReference type="ChEBI" id="CHEBI:33738"/>
        <dbReference type="ChEBI" id="CHEBI:57623"/>
        <dbReference type="ChEBI" id="CHEBI:128753"/>
        <dbReference type="EC" id="1.17.7.4"/>
    </reaction>
</comment>
<dbReference type="GO" id="GO:0019288">
    <property type="term" value="P:isopentenyl diphosphate biosynthetic process, methylerythritol 4-phosphate pathway"/>
    <property type="evidence" value="ECO:0007669"/>
    <property type="project" value="UniProtKB-UniRule"/>
</dbReference>
<keyword evidence="1 5" id="KW-0004">4Fe-4S</keyword>
<keyword evidence="7" id="KW-1185">Reference proteome</keyword>
<accession>A0A368TV52</accession>
<feature type="binding site" evidence="5">
    <location>
        <position position="242"/>
    </location>
    <ligand>
        <name>(2E)-4-hydroxy-3-methylbut-2-enyl diphosphate</name>
        <dbReference type="ChEBI" id="CHEBI:128753"/>
    </ligand>
</feature>
<sequence length="334" mass="36934">MLLTHQGDVTMQANSVRIRLANPRGFCAGVDRAIEIVNRALDVFGPPIYVRHEVVHNRFVVDTLRERGAVFVEELHEVPDDVIVIFSAHGVSRAVQEDAERRGLKVFDATCPLVTKVHLEVLRYARRGQECILIGHAGHPEVEGTMGRYDTSHGGEIYLVEDEADVERLQVKDPSRLSFVTQTTLSMDDTARVIDALRKKFPEIEGPRKDDICYATQNRQDAVRELAVGSDLLLVVGSPNSSNSNRLRELAERIGTPAYLIDDAGQIEPDWLKGVATIGITAGASAPEVLVKGVIERLQSLGAEAPEELAGREETITFSMPRELRERVIISDSL</sequence>
<feature type="binding site" evidence="5">
    <location>
        <position position="243"/>
    </location>
    <ligand>
        <name>isopentenyl diphosphate</name>
        <dbReference type="ChEBI" id="CHEBI:128769"/>
    </ligand>
</feature>
<protein>
    <recommendedName>
        <fullName evidence="5">4-hydroxy-3-methylbut-2-enyl diphosphate reductase</fullName>
        <shortName evidence="5">HMBPP reductase</shortName>
        <ecNumber evidence="5">1.17.7.4</ecNumber>
    </recommendedName>
</protein>
<dbReference type="GO" id="GO:0051745">
    <property type="term" value="F:4-hydroxy-3-methylbut-2-enyl diphosphate reductase activity"/>
    <property type="evidence" value="ECO:0007669"/>
    <property type="project" value="UniProtKB-UniRule"/>
</dbReference>
<dbReference type="EC" id="1.17.7.4" evidence="5"/>
<feature type="binding site" evidence="5">
    <location>
        <position position="242"/>
    </location>
    <ligand>
        <name>isopentenyl diphosphate</name>
        <dbReference type="ChEBI" id="CHEBI:128769"/>
    </ligand>
</feature>
<dbReference type="NCBIfam" id="NF002190">
    <property type="entry name" value="PRK01045.1-4"/>
    <property type="match status" value="1"/>
</dbReference>
<feature type="binding site" evidence="5">
    <location>
        <position position="243"/>
    </location>
    <ligand>
        <name>dimethylallyl diphosphate</name>
        <dbReference type="ChEBI" id="CHEBI:57623"/>
    </ligand>
</feature>
<comment type="pathway">
    <text evidence="5">Isoprenoid biosynthesis; dimethylallyl diphosphate biosynthesis; dimethylallyl diphosphate from (2E)-4-hydroxy-3-methylbutenyl diphosphate: step 1/1.</text>
</comment>
<feature type="binding site" evidence="5">
    <location>
        <position position="89"/>
    </location>
    <ligand>
        <name>(2E)-4-hydroxy-3-methylbut-2-enyl diphosphate</name>
        <dbReference type="ChEBI" id="CHEBI:128753"/>
    </ligand>
</feature>
<feature type="binding site" evidence="5">
    <location>
        <position position="89"/>
    </location>
    <ligand>
        <name>isopentenyl diphosphate</name>
        <dbReference type="ChEBI" id="CHEBI:128769"/>
    </ligand>
</feature>
<feature type="binding site" evidence="5">
    <location>
        <position position="242"/>
    </location>
    <ligand>
        <name>dimethylallyl diphosphate</name>
        <dbReference type="ChEBI" id="CHEBI:57623"/>
    </ligand>
</feature>
<dbReference type="InterPro" id="IPR003451">
    <property type="entry name" value="LytB/IspH"/>
</dbReference>
<comment type="function">
    <text evidence="5">Catalyzes the conversion of 1-hydroxy-2-methyl-2-(E)-butenyl 4-diphosphate (HMBPP) into a mixture of isopentenyl diphosphate (IPP) and dimethylallyl diphosphate (DMAPP). Acts in the terminal step of the DOXP/MEP pathway for isoprenoid precursor biosynthesis.</text>
</comment>
<comment type="pathway">
    <text evidence="5">Isoprenoid biosynthesis; isopentenyl diphosphate biosynthesis via DXP pathway; isopentenyl diphosphate from 1-deoxy-D-xylulose 5-phosphate: step 6/6.</text>
</comment>
<dbReference type="PANTHER" id="PTHR30426:SF0">
    <property type="entry name" value="4-HYDROXY-3-METHYLBUT-2-ENYL DIPHOSPHATE REDUCTASE"/>
    <property type="match status" value="1"/>
</dbReference>
<dbReference type="GO" id="GO:0050992">
    <property type="term" value="P:dimethylallyl diphosphate biosynthetic process"/>
    <property type="evidence" value="ECO:0007669"/>
    <property type="project" value="UniProtKB-UniRule"/>
</dbReference>
<dbReference type="AlphaFoldDB" id="A0A368TV52"/>
<feature type="binding site" evidence="5">
    <location>
        <position position="89"/>
    </location>
    <ligand>
        <name>dimethylallyl diphosphate</name>
        <dbReference type="ChEBI" id="CHEBI:57623"/>
    </ligand>
</feature>
<feature type="binding site" evidence="5">
    <location>
        <position position="56"/>
    </location>
    <ligand>
        <name>isopentenyl diphosphate</name>
        <dbReference type="ChEBI" id="CHEBI:128769"/>
    </ligand>
</feature>
<feature type="binding site" evidence="5">
    <location>
        <position position="285"/>
    </location>
    <ligand>
        <name>isopentenyl diphosphate</name>
        <dbReference type="ChEBI" id="CHEBI:128769"/>
    </ligand>
</feature>
<feature type="binding site" evidence="5">
    <location>
        <position position="285"/>
    </location>
    <ligand>
        <name>(2E)-4-hydroxy-3-methylbut-2-enyl diphosphate</name>
        <dbReference type="ChEBI" id="CHEBI:128753"/>
    </ligand>
</feature>
<reference evidence="6 7" key="1">
    <citation type="submission" date="2018-07" db="EMBL/GenBank/DDBJ databases">
        <title>Halomonas montanilacus sp. nov., isolated from Lake Pengyan on Tibetan Plateau.</title>
        <authorList>
            <person name="Lu H."/>
            <person name="Xing P."/>
            <person name="Wu Q."/>
        </authorList>
    </citation>
    <scope>NUCLEOTIDE SEQUENCE [LARGE SCALE GENOMIC DNA]</scope>
    <source>
        <strain evidence="6 7">PYC7W</strain>
    </source>
</reference>
<name>A0A368TV52_9GAMM</name>
<dbReference type="UniPathway" id="UPA00056">
    <property type="reaction ID" value="UER00097"/>
</dbReference>